<evidence type="ECO:0000259" key="6">
    <source>
        <dbReference type="Pfam" id="PF00155"/>
    </source>
</evidence>
<evidence type="ECO:0000313" key="7">
    <source>
        <dbReference type="EMBL" id="GMH64395.1"/>
    </source>
</evidence>
<protein>
    <recommendedName>
        <fullName evidence="6">Aminotransferase class I/classII large domain-containing protein</fullName>
    </recommendedName>
</protein>
<keyword evidence="3" id="KW-0032">Aminotransferase</keyword>
<comment type="cofactor">
    <cofactor evidence="1">
        <name>pyridoxal 5'-phosphate</name>
        <dbReference type="ChEBI" id="CHEBI:597326"/>
    </cofactor>
</comment>
<dbReference type="InterPro" id="IPR015422">
    <property type="entry name" value="PyrdxlP-dep_Trfase_small"/>
</dbReference>
<dbReference type="OrthoDB" id="2414662at2759"/>
<dbReference type="SUPFAM" id="SSF53383">
    <property type="entry name" value="PLP-dependent transferases"/>
    <property type="match status" value="1"/>
</dbReference>
<dbReference type="FunFam" id="3.40.640.10:FF:000024">
    <property type="entry name" value="Kynurenine--oxoglutarate transaminase 3"/>
    <property type="match status" value="1"/>
</dbReference>
<evidence type="ECO:0000256" key="1">
    <source>
        <dbReference type="ARBA" id="ARBA00001933"/>
    </source>
</evidence>
<evidence type="ECO:0000256" key="3">
    <source>
        <dbReference type="ARBA" id="ARBA00022576"/>
    </source>
</evidence>
<dbReference type="InterPro" id="IPR015421">
    <property type="entry name" value="PyrdxlP-dep_Trfase_major"/>
</dbReference>
<dbReference type="GO" id="GO:0005737">
    <property type="term" value="C:cytoplasm"/>
    <property type="evidence" value="ECO:0007669"/>
    <property type="project" value="TreeGrafter"/>
</dbReference>
<dbReference type="GO" id="GO:0030170">
    <property type="term" value="F:pyridoxal phosphate binding"/>
    <property type="evidence" value="ECO:0007669"/>
    <property type="project" value="InterPro"/>
</dbReference>
<evidence type="ECO:0000313" key="8">
    <source>
        <dbReference type="Proteomes" id="UP001165085"/>
    </source>
</evidence>
<dbReference type="InterPro" id="IPR004839">
    <property type="entry name" value="Aminotransferase_I/II_large"/>
</dbReference>
<dbReference type="InterPro" id="IPR051326">
    <property type="entry name" value="Kynurenine-oxoglutarate_AT"/>
</dbReference>
<dbReference type="AlphaFoldDB" id="A0A9W7A6N2"/>
<evidence type="ECO:0000256" key="4">
    <source>
        <dbReference type="ARBA" id="ARBA00022679"/>
    </source>
</evidence>
<keyword evidence="5" id="KW-0663">Pyridoxal phosphate</keyword>
<accession>A0A9W7A6N2</accession>
<comment type="similarity">
    <text evidence="2">Belongs to the class-I pyridoxal-phosphate-dependent aminotransferase family.</text>
</comment>
<feature type="domain" description="Aminotransferase class I/classII large" evidence="6">
    <location>
        <begin position="28"/>
        <end position="420"/>
    </location>
</feature>
<proteinExistence type="inferred from homology"/>
<sequence length="436" mass="48285">MAASNPLDALSKPTVWHEFSPLANASNAVNLGQGFPNWDPAPFVVTSMVDSVQTPGTSTNQYCRPNCHLPLANALADEYNGRPSWSHLNVDPMTNVMSSLGCTQVMYCAFRALLQPGDEVVLLEPAFDIYGSQVVLMGGVPKFVSLKTDLTAPPTSNDVFTFDFDALEASISKKTRVLVLNTPHNPTGKMFSREELERISSIVSNYPNLVVFSDEVYEHIVFDPEGSPHISFATLPNMFERTLTMSSAGKTFSTTGWKVGWAIGPDDLIKKMTDLQQWVNFSSPSVTQDTIARCLKRAREPYEEFPTFYDWLAADYKKRRGVLEAALTSAGISPISPQGGFFICADTSRLTFPDSVYEEESLSAPSPMPRDWALARYMTHTNPKVAVIPPSPFYSPENVDQAKNYVRFAFCKTDDLLEEAQLRLATIDPTGDLEKK</sequence>
<gene>
    <name evidence="7" type="ORF">TrST_g2489</name>
</gene>
<keyword evidence="8" id="KW-1185">Reference proteome</keyword>
<dbReference type="Proteomes" id="UP001165085">
    <property type="component" value="Unassembled WGS sequence"/>
</dbReference>
<evidence type="ECO:0000256" key="2">
    <source>
        <dbReference type="ARBA" id="ARBA00007441"/>
    </source>
</evidence>
<dbReference type="PANTHER" id="PTHR43807">
    <property type="entry name" value="FI04487P"/>
    <property type="match status" value="1"/>
</dbReference>
<dbReference type="Gene3D" id="3.40.640.10">
    <property type="entry name" value="Type I PLP-dependent aspartate aminotransferase-like (Major domain)"/>
    <property type="match status" value="1"/>
</dbReference>
<dbReference type="GO" id="GO:0016212">
    <property type="term" value="F:kynurenine-oxoglutarate transaminase activity"/>
    <property type="evidence" value="ECO:0007669"/>
    <property type="project" value="TreeGrafter"/>
</dbReference>
<dbReference type="CDD" id="cd00609">
    <property type="entry name" value="AAT_like"/>
    <property type="match status" value="1"/>
</dbReference>
<keyword evidence="4" id="KW-0808">Transferase</keyword>
<reference evidence="8" key="1">
    <citation type="journal article" date="2023" name="Commun. Biol.">
        <title>Genome analysis of Parmales, the sister group of diatoms, reveals the evolutionary specialization of diatoms from phago-mixotrophs to photoautotrophs.</title>
        <authorList>
            <person name="Ban H."/>
            <person name="Sato S."/>
            <person name="Yoshikawa S."/>
            <person name="Yamada K."/>
            <person name="Nakamura Y."/>
            <person name="Ichinomiya M."/>
            <person name="Sato N."/>
            <person name="Blanc-Mathieu R."/>
            <person name="Endo H."/>
            <person name="Kuwata A."/>
            <person name="Ogata H."/>
        </authorList>
    </citation>
    <scope>NUCLEOTIDE SEQUENCE [LARGE SCALE GENOMIC DNA]</scope>
    <source>
        <strain evidence="8">NIES 3701</strain>
    </source>
</reference>
<evidence type="ECO:0000256" key="5">
    <source>
        <dbReference type="ARBA" id="ARBA00022898"/>
    </source>
</evidence>
<dbReference type="EMBL" id="BRXY01000094">
    <property type="protein sequence ID" value="GMH64395.1"/>
    <property type="molecule type" value="Genomic_DNA"/>
</dbReference>
<dbReference type="PANTHER" id="PTHR43807:SF20">
    <property type="entry name" value="FI04487P"/>
    <property type="match status" value="1"/>
</dbReference>
<dbReference type="InterPro" id="IPR015424">
    <property type="entry name" value="PyrdxlP-dep_Trfase"/>
</dbReference>
<dbReference type="Pfam" id="PF00155">
    <property type="entry name" value="Aminotran_1_2"/>
    <property type="match status" value="1"/>
</dbReference>
<dbReference type="Gene3D" id="3.90.1150.10">
    <property type="entry name" value="Aspartate Aminotransferase, domain 1"/>
    <property type="match status" value="1"/>
</dbReference>
<organism evidence="7 8">
    <name type="scientific">Triparma strigata</name>
    <dbReference type="NCBI Taxonomy" id="1606541"/>
    <lineage>
        <taxon>Eukaryota</taxon>
        <taxon>Sar</taxon>
        <taxon>Stramenopiles</taxon>
        <taxon>Ochrophyta</taxon>
        <taxon>Bolidophyceae</taxon>
        <taxon>Parmales</taxon>
        <taxon>Triparmaceae</taxon>
        <taxon>Triparma</taxon>
    </lineage>
</organism>
<name>A0A9W7A6N2_9STRA</name>
<comment type="caution">
    <text evidence="7">The sequence shown here is derived from an EMBL/GenBank/DDBJ whole genome shotgun (WGS) entry which is preliminary data.</text>
</comment>